<proteinExistence type="predicted"/>
<dbReference type="RefSeq" id="WP_008861553.1">
    <property type="nucleotide sequence ID" value="NZ_JH815204.1"/>
</dbReference>
<dbReference type="PROSITE" id="PS51257">
    <property type="entry name" value="PROKAR_LIPOPROTEIN"/>
    <property type="match status" value="1"/>
</dbReference>
<comment type="caution">
    <text evidence="2">The sequence shown here is derived from an EMBL/GenBank/DDBJ whole genome shotgun (WGS) entry which is preliminary data.</text>
</comment>
<feature type="signal peptide" evidence="1">
    <location>
        <begin position="1"/>
        <end position="23"/>
    </location>
</feature>
<evidence type="ECO:0000256" key="1">
    <source>
        <dbReference type="SAM" id="SignalP"/>
    </source>
</evidence>
<dbReference type="GeneID" id="77848364"/>
<name>K0XLC3_9BACT</name>
<dbReference type="EMBL" id="ADLE01000008">
    <property type="protein sequence ID" value="EJZ64585.1"/>
    <property type="molecule type" value="Genomic_DNA"/>
</dbReference>
<feature type="chain" id="PRO_5003841373" description="Lipoprotein" evidence="1">
    <location>
        <begin position="24"/>
        <end position="213"/>
    </location>
</feature>
<evidence type="ECO:0000313" key="2">
    <source>
        <dbReference type="EMBL" id="EJZ64585.1"/>
    </source>
</evidence>
<dbReference type="Proteomes" id="UP000006044">
    <property type="component" value="Unassembled WGS sequence"/>
</dbReference>
<protein>
    <recommendedName>
        <fullName evidence="4">Lipoprotein</fullName>
    </recommendedName>
</protein>
<dbReference type="AlphaFoldDB" id="K0XLC3"/>
<sequence>MKRPFTYIILLYLLTIGCSGKSASVIGGANGSTEIIVADCDTDTILTGDDLEKFDSLFNAWVNNYNTNPITHLSSNTNDAKKLEQFPQLLNMGKKIIPCIITRLPDKNLFWTLTLYDELQDIDSLKSFDYTRGEQFRAQETLRKYVEAKLHKKKRVFNSDQEKIKAIRELAKEYGWEEDSTLSPREKDSILLNLDYEITEETFKFYKNGNNEE</sequence>
<dbReference type="eggNOG" id="ENOG5030JXZ">
    <property type="taxonomic scope" value="Bacteria"/>
</dbReference>
<accession>K0XLC3</accession>
<dbReference type="OrthoDB" id="1050689at2"/>
<evidence type="ECO:0000313" key="3">
    <source>
        <dbReference type="Proteomes" id="UP000006044"/>
    </source>
</evidence>
<evidence type="ECO:0008006" key="4">
    <source>
        <dbReference type="Google" id="ProtNLM"/>
    </source>
</evidence>
<dbReference type="STRING" id="742726.HMPREF9448_01065"/>
<keyword evidence="3" id="KW-1185">Reference proteome</keyword>
<keyword evidence="1" id="KW-0732">Signal</keyword>
<dbReference type="HOGENOM" id="CLU_1292322_0_0_10"/>
<organism evidence="2 3">
    <name type="scientific">Barnesiella intestinihominis YIT 11860</name>
    <dbReference type="NCBI Taxonomy" id="742726"/>
    <lineage>
        <taxon>Bacteria</taxon>
        <taxon>Pseudomonadati</taxon>
        <taxon>Bacteroidota</taxon>
        <taxon>Bacteroidia</taxon>
        <taxon>Bacteroidales</taxon>
        <taxon>Barnesiellaceae</taxon>
        <taxon>Barnesiella</taxon>
    </lineage>
</organism>
<gene>
    <name evidence="2" type="ORF">HMPREF9448_01065</name>
</gene>
<reference evidence="2 3" key="1">
    <citation type="submission" date="2012-08" db="EMBL/GenBank/DDBJ databases">
        <title>The Genome Sequence of Barnesiella intestinihominis YIT 11860.</title>
        <authorList>
            <consortium name="The Broad Institute Genome Sequencing Platform"/>
            <person name="Earl A."/>
            <person name="Ward D."/>
            <person name="Feldgarden M."/>
            <person name="Gevers D."/>
            <person name="Morotomi M."/>
            <person name="Walker B."/>
            <person name="Young S.K."/>
            <person name="Zeng Q."/>
            <person name="Gargeya S."/>
            <person name="Fitzgerald M."/>
            <person name="Haas B."/>
            <person name="Abouelleil A."/>
            <person name="Alvarado L."/>
            <person name="Arachchi H.M."/>
            <person name="Berlin A.M."/>
            <person name="Chapman S.B."/>
            <person name="Goldberg J."/>
            <person name="Griggs A."/>
            <person name="Gujja S."/>
            <person name="Hansen M."/>
            <person name="Howarth C."/>
            <person name="Imamovic A."/>
            <person name="Larimer J."/>
            <person name="McCowen C."/>
            <person name="Montmayeur A."/>
            <person name="Murphy C."/>
            <person name="Neiman D."/>
            <person name="Pearson M."/>
            <person name="Priest M."/>
            <person name="Roberts A."/>
            <person name="Saif S."/>
            <person name="Shea T."/>
            <person name="Sisk P."/>
            <person name="Sykes S."/>
            <person name="Wortman J."/>
            <person name="Nusbaum C."/>
            <person name="Birren B."/>
        </authorList>
    </citation>
    <scope>NUCLEOTIDE SEQUENCE [LARGE SCALE GENOMIC DNA]</scope>
    <source>
        <strain evidence="2 3">YIT 11860</strain>
    </source>
</reference>